<evidence type="ECO:0000256" key="5">
    <source>
        <dbReference type="SAM" id="SignalP"/>
    </source>
</evidence>
<gene>
    <name evidence="9" type="ORF">AADV58_00270</name>
</gene>
<organism evidence="9 10">
    <name type="scientific">Azonexus hydrophilus</name>
    <dbReference type="NCBI Taxonomy" id="418702"/>
    <lineage>
        <taxon>Bacteria</taxon>
        <taxon>Pseudomonadati</taxon>
        <taxon>Pseudomonadota</taxon>
        <taxon>Betaproteobacteria</taxon>
        <taxon>Rhodocyclales</taxon>
        <taxon>Azonexaceae</taxon>
        <taxon>Azonexus</taxon>
    </lineage>
</organism>
<dbReference type="PROSITE" id="PS51257">
    <property type="entry name" value="PROKAR_LIPOPROTEIN"/>
    <property type="match status" value="1"/>
</dbReference>
<feature type="signal peptide" evidence="5">
    <location>
        <begin position="1"/>
        <end position="24"/>
    </location>
</feature>
<accession>A0ABZ2XJH2</accession>
<evidence type="ECO:0000259" key="8">
    <source>
        <dbReference type="Pfam" id="PF25967"/>
    </source>
</evidence>
<dbReference type="Gene3D" id="2.40.30.170">
    <property type="match status" value="1"/>
</dbReference>
<dbReference type="NCBIfam" id="TIGR01730">
    <property type="entry name" value="RND_mfp"/>
    <property type="match status" value="1"/>
</dbReference>
<dbReference type="RefSeq" id="WP_341743744.1">
    <property type="nucleotide sequence ID" value="NZ_CP151406.1"/>
</dbReference>
<protein>
    <submittedName>
        <fullName evidence="9">Efflux RND transporter periplasmic adaptor subunit</fullName>
    </submittedName>
</protein>
<dbReference type="Pfam" id="PF25917">
    <property type="entry name" value="BSH_RND"/>
    <property type="match status" value="1"/>
</dbReference>
<feature type="domain" description="Multidrug resistance protein MdtA-like barrel-sandwich hybrid" evidence="6">
    <location>
        <begin position="60"/>
        <end position="192"/>
    </location>
</feature>
<proteinExistence type="inferred from homology"/>
<dbReference type="Gene3D" id="1.10.287.470">
    <property type="entry name" value="Helix hairpin bin"/>
    <property type="match status" value="1"/>
</dbReference>
<evidence type="ECO:0000259" key="7">
    <source>
        <dbReference type="Pfam" id="PF25954"/>
    </source>
</evidence>
<evidence type="ECO:0000256" key="3">
    <source>
        <dbReference type="ARBA" id="ARBA00022448"/>
    </source>
</evidence>
<keyword evidence="4" id="KW-0175">Coiled coil</keyword>
<reference evidence="9 10" key="1">
    <citation type="submission" date="2024-04" db="EMBL/GenBank/DDBJ databases">
        <title>Dissimilatory iodate-reducing microorganisms contribute to the enrichment of iodine in groundwater.</title>
        <authorList>
            <person name="Jiang Z."/>
        </authorList>
    </citation>
    <scope>NUCLEOTIDE SEQUENCE [LARGE SCALE GENOMIC DNA]</scope>
    <source>
        <strain evidence="9 10">NCP973</strain>
    </source>
</reference>
<dbReference type="SUPFAM" id="SSF111369">
    <property type="entry name" value="HlyD-like secretion proteins"/>
    <property type="match status" value="1"/>
</dbReference>
<dbReference type="EMBL" id="CP151406">
    <property type="protein sequence ID" value="WZJ21614.1"/>
    <property type="molecule type" value="Genomic_DNA"/>
</dbReference>
<name>A0ABZ2XJH2_9RHOO</name>
<keyword evidence="10" id="KW-1185">Reference proteome</keyword>
<dbReference type="Gene3D" id="2.40.50.100">
    <property type="match status" value="1"/>
</dbReference>
<dbReference type="InterPro" id="IPR006143">
    <property type="entry name" value="RND_pump_MFP"/>
</dbReference>
<evidence type="ECO:0000256" key="1">
    <source>
        <dbReference type="ARBA" id="ARBA00004196"/>
    </source>
</evidence>
<feature type="coiled-coil region" evidence="4">
    <location>
        <begin position="135"/>
        <end position="162"/>
    </location>
</feature>
<dbReference type="InterPro" id="IPR058627">
    <property type="entry name" value="MdtA-like_C"/>
</dbReference>
<dbReference type="Gene3D" id="2.40.420.20">
    <property type="match status" value="1"/>
</dbReference>
<dbReference type="Pfam" id="PF25954">
    <property type="entry name" value="Beta-barrel_RND_2"/>
    <property type="match status" value="1"/>
</dbReference>
<feature type="domain" description="Multidrug resistance protein MdtA-like C-terminal permuted SH3" evidence="8">
    <location>
        <begin position="284"/>
        <end position="340"/>
    </location>
</feature>
<comment type="similarity">
    <text evidence="2">Belongs to the membrane fusion protein (MFP) (TC 8.A.1) family.</text>
</comment>
<keyword evidence="5" id="KW-0732">Signal</keyword>
<keyword evidence="3" id="KW-0813">Transport</keyword>
<evidence type="ECO:0000313" key="10">
    <source>
        <dbReference type="Proteomes" id="UP001479520"/>
    </source>
</evidence>
<dbReference type="Proteomes" id="UP001479520">
    <property type="component" value="Chromosome"/>
</dbReference>
<sequence>MKLSVSYSALILSLLVSACSPPPAAPPVPRAVLVRTLGAADAAQAQVYSGEVRARHESELSFRVGGKVLERKVDAGAQVQAGQLLARLDPQDARLSSSAAAAQVAAAEAEAGLARAEFKRSEALLQRNFISASALDLRRSALDAAEARLRQAQAQAASTANQQAYTELLADSAGVITDVSVDAGQVVAAGQRVLRLARPGEREVLVHVPESRLAGLVVDAPATVRLWMAPERSLSGRVREVSPSADRATRTYAVRVAIADADDLPLGATATVALADGGPAQLALPLAAVTQREGKATVWLVDAQQKVVPQTVEIAALREDAAILKTALPAGSRVVVAGVHRLIEGESVRPLEAGSAPALDVRR</sequence>
<dbReference type="InterPro" id="IPR058792">
    <property type="entry name" value="Beta-barrel_RND_2"/>
</dbReference>
<feature type="domain" description="CusB-like beta-barrel" evidence="7">
    <location>
        <begin position="206"/>
        <end position="276"/>
    </location>
</feature>
<evidence type="ECO:0000256" key="4">
    <source>
        <dbReference type="SAM" id="Coils"/>
    </source>
</evidence>
<dbReference type="Pfam" id="PF25967">
    <property type="entry name" value="RND-MFP_C"/>
    <property type="match status" value="1"/>
</dbReference>
<dbReference type="InterPro" id="IPR058625">
    <property type="entry name" value="MdtA-like_BSH"/>
</dbReference>
<comment type="subcellular location">
    <subcellularLocation>
        <location evidence="1">Cell envelope</location>
    </subcellularLocation>
</comment>
<dbReference type="PANTHER" id="PTHR30469">
    <property type="entry name" value="MULTIDRUG RESISTANCE PROTEIN MDTA"/>
    <property type="match status" value="1"/>
</dbReference>
<evidence type="ECO:0000256" key="2">
    <source>
        <dbReference type="ARBA" id="ARBA00009477"/>
    </source>
</evidence>
<feature type="chain" id="PRO_5047039451" evidence="5">
    <location>
        <begin position="25"/>
        <end position="363"/>
    </location>
</feature>
<evidence type="ECO:0000259" key="6">
    <source>
        <dbReference type="Pfam" id="PF25917"/>
    </source>
</evidence>
<dbReference type="PANTHER" id="PTHR30469:SF15">
    <property type="entry name" value="HLYD FAMILY OF SECRETION PROTEINS"/>
    <property type="match status" value="1"/>
</dbReference>
<evidence type="ECO:0000313" key="9">
    <source>
        <dbReference type="EMBL" id="WZJ21614.1"/>
    </source>
</evidence>